<evidence type="ECO:0000313" key="3">
    <source>
        <dbReference type="Proteomes" id="UP000193719"/>
    </source>
</evidence>
<name>A0A1Y1V7N2_9FUNG</name>
<comment type="caution">
    <text evidence="2">The sequence shown here is derived from an EMBL/GenBank/DDBJ whole genome shotgun (WGS) entry which is preliminary data.</text>
</comment>
<reference evidence="2 3" key="2">
    <citation type="submission" date="2016-08" db="EMBL/GenBank/DDBJ databases">
        <title>Pervasive Adenine N6-methylation of Active Genes in Fungi.</title>
        <authorList>
            <consortium name="DOE Joint Genome Institute"/>
            <person name="Mondo S.J."/>
            <person name="Dannebaum R.O."/>
            <person name="Kuo R.C."/>
            <person name="Labutti K."/>
            <person name="Haridas S."/>
            <person name="Kuo A."/>
            <person name="Salamov A."/>
            <person name="Ahrendt S.R."/>
            <person name="Lipzen A."/>
            <person name="Sullivan W."/>
            <person name="Andreopoulos W.B."/>
            <person name="Clum A."/>
            <person name="Lindquist E."/>
            <person name="Daum C."/>
            <person name="Ramamoorthy G.K."/>
            <person name="Gryganskyi A."/>
            <person name="Culley D."/>
            <person name="Magnuson J.K."/>
            <person name="James T.Y."/>
            <person name="O'Malley M.A."/>
            <person name="Stajich J.E."/>
            <person name="Spatafora J.W."/>
            <person name="Visel A."/>
            <person name="Grigoriev I.V."/>
        </authorList>
    </citation>
    <scope>NUCLEOTIDE SEQUENCE [LARGE SCALE GENOMIC DNA]</scope>
    <source>
        <strain evidence="3">finn</strain>
    </source>
</reference>
<reference evidence="2 3" key="1">
    <citation type="submission" date="2016-08" db="EMBL/GenBank/DDBJ databases">
        <title>Genomes of anaerobic fungi encode conserved fungal cellulosomes for biomass hydrolysis.</title>
        <authorList>
            <consortium name="DOE Joint Genome Institute"/>
            <person name="Haitjema C.H."/>
            <person name="Gilmore S.P."/>
            <person name="Henske J.K."/>
            <person name="Solomon K.V."/>
            <person name="De Groot R."/>
            <person name="Kuo A."/>
            <person name="Mondo S.J."/>
            <person name="Salamov A.A."/>
            <person name="Labutti K."/>
            <person name="Zhao Z."/>
            <person name="Chiniquy J."/>
            <person name="Barry K."/>
            <person name="Brewer H.M."/>
            <person name="Purvine S.O."/>
            <person name="Wright A.T."/>
            <person name="Boxma B."/>
            <person name="Van Alen T."/>
            <person name="Hackstein J.H."/>
            <person name="Baker S.E."/>
            <person name="Grigoriev I.V."/>
            <person name="O'Malley M.A."/>
        </authorList>
    </citation>
    <scope>NUCLEOTIDE SEQUENCE [LARGE SCALE GENOMIC DNA]</scope>
    <source>
        <strain evidence="3">finn</strain>
    </source>
</reference>
<dbReference type="Proteomes" id="UP000193719">
    <property type="component" value="Unassembled WGS sequence"/>
</dbReference>
<feature type="transmembrane region" description="Helical" evidence="1">
    <location>
        <begin position="106"/>
        <end position="126"/>
    </location>
</feature>
<keyword evidence="1" id="KW-0472">Membrane</keyword>
<sequence>MDKFFNLSTFSNYILETTNNYYDSNIIMKRDETFNISQYDIENNKALGKCLNVLSNDDEWKYLFGIGQELGRYIMFGINITFLIYIFITQILFIKNIKQFMISIRGPSFCIMTSIGCFILILSSTLRRFLMFSMPCIFSTYSFNL</sequence>
<gene>
    <name evidence="2" type="ORF">BCR36DRAFT_412815</name>
</gene>
<dbReference type="STRING" id="1754191.A0A1Y1V7N2"/>
<keyword evidence="1" id="KW-1133">Transmembrane helix</keyword>
<organism evidence="2 3">
    <name type="scientific">Piromyces finnis</name>
    <dbReference type="NCBI Taxonomy" id="1754191"/>
    <lineage>
        <taxon>Eukaryota</taxon>
        <taxon>Fungi</taxon>
        <taxon>Fungi incertae sedis</taxon>
        <taxon>Chytridiomycota</taxon>
        <taxon>Chytridiomycota incertae sedis</taxon>
        <taxon>Neocallimastigomycetes</taxon>
        <taxon>Neocallimastigales</taxon>
        <taxon>Neocallimastigaceae</taxon>
        <taxon>Piromyces</taxon>
    </lineage>
</organism>
<dbReference type="EMBL" id="MCFH01000024">
    <property type="protein sequence ID" value="ORX49295.1"/>
    <property type="molecule type" value="Genomic_DNA"/>
</dbReference>
<keyword evidence="3" id="KW-1185">Reference proteome</keyword>
<keyword evidence="1" id="KW-0812">Transmembrane</keyword>
<dbReference type="AlphaFoldDB" id="A0A1Y1V7N2"/>
<dbReference type="OrthoDB" id="10493338at2759"/>
<accession>A0A1Y1V7N2</accession>
<protein>
    <submittedName>
        <fullName evidence="2">Uncharacterized protein</fullName>
    </submittedName>
</protein>
<evidence type="ECO:0000313" key="2">
    <source>
        <dbReference type="EMBL" id="ORX49295.1"/>
    </source>
</evidence>
<evidence type="ECO:0000256" key="1">
    <source>
        <dbReference type="SAM" id="Phobius"/>
    </source>
</evidence>
<feature type="transmembrane region" description="Helical" evidence="1">
    <location>
        <begin position="73"/>
        <end position="94"/>
    </location>
</feature>
<feature type="non-terminal residue" evidence="2">
    <location>
        <position position="145"/>
    </location>
</feature>
<proteinExistence type="predicted"/>